<sequence length="100" mass="11497">GESTILIGEDISHLNTLPIFLLMIDVDPATLLCLTQSTFSLLSLSFFFFFFFFFFSVPADCTPEFLCRSSLFSEAIRYLVRSLNPLHFFNLLSPYHVIQD</sequence>
<proteinExistence type="predicted"/>
<organism evidence="2 3">
    <name type="scientific">Meganyctiphanes norvegica</name>
    <name type="common">Northern krill</name>
    <name type="synonym">Thysanopoda norvegica</name>
    <dbReference type="NCBI Taxonomy" id="48144"/>
    <lineage>
        <taxon>Eukaryota</taxon>
        <taxon>Metazoa</taxon>
        <taxon>Ecdysozoa</taxon>
        <taxon>Arthropoda</taxon>
        <taxon>Crustacea</taxon>
        <taxon>Multicrustacea</taxon>
        <taxon>Malacostraca</taxon>
        <taxon>Eumalacostraca</taxon>
        <taxon>Eucarida</taxon>
        <taxon>Euphausiacea</taxon>
        <taxon>Euphausiidae</taxon>
        <taxon>Meganyctiphanes</taxon>
    </lineage>
</organism>
<dbReference type="AlphaFoldDB" id="A0AAV2R6F4"/>
<reference evidence="2 3" key="1">
    <citation type="submission" date="2024-05" db="EMBL/GenBank/DDBJ databases">
        <authorList>
            <person name="Wallberg A."/>
        </authorList>
    </citation>
    <scope>NUCLEOTIDE SEQUENCE [LARGE SCALE GENOMIC DNA]</scope>
</reference>
<evidence type="ECO:0000256" key="1">
    <source>
        <dbReference type="SAM" id="Phobius"/>
    </source>
</evidence>
<accession>A0AAV2R6F4</accession>
<name>A0AAV2R6F4_MEGNR</name>
<keyword evidence="1" id="KW-0472">Membrane</keyword>
<feature type="transmembrane region" description="Helical" evidence="1">
    <location>
        <begin position="41"/>
        <end position="59"/>
    </location>
</feature>
<evidence type="ECO:0000313" key="2">
    <source>
        <dbReference type="EMBL" id="CAL4111321.1"/>
    </source>
</evidence>
<comment type="caution">
    <text evidence="2">The sequence shown here is derived from an EMBL/GenBank/DDBJ whole genome shotgun (WGS) entry which is preliminary data.</text>
</comment>
<evidence type="ECO:0000313" key="3">
    <source>
        <dbReference type="Proteomes" id="UP001497623"/>
    </source>
</evidence>
<feature type="non-terminal residue" evidence="2">
    <location>
        <position position="1"/>
    </location>
</feature>
<keyword evidence="1" id="KW-1133">Transmembrane helix</keyword>
<dbReference type="EMBL" id="CAXKWB010014655">
    <property type="protein sequence ID" value="CAL4111321.1"/>
    <property type="molecule type" value="Genomic_DNA"/>
</dbReference>
<dbReference type="Proteomes" id="UP001497623">
    <property type="component" value="Unassembled WGS sequence"/>
</dbReference>
<keyword evidence="1" id="KW-0812">Transmembrane</keyword>
<keyword evidence="3" id="KW-1185">Reference proteome</keyword>
<protein>
    <submittedName>
        <fullName evidence="2">Uncharacterized protein</fullName>
    </submittedName>
</protein>
<gene>
    <name evidence="2" type="ORF">MNOR_LOCUS19609</name>
</gene>